<organism evidence="6 7">
    <name type="scientific">Penicillium argentinense</name>
    <dbReference type="NCBI Taxonomy" id="1131581"/>
    <lineage>
        <taxon>Eukaryota</taxon>
        <taxon>Fungi</taxon>
        <taxon>Dikarya</taxon>
        <taxon>Ascomycota</taxon>
        <taxon>Pezizomycotina</taxon>
        <taxon>Eurotiomycetes</taxon>
        <taxon>Eurotiomycetidae</taxon>
        <taxon>Eurotiales</taxon>
        <taxon>Aspergillaceae</taxon>
        <taxon>Penicillium</taxon>
    </lineage>
</organism>
<dbReference type="GO" id="GO:0016020">
    <property type="term" value="C:membrane"/>
    <property type="evidence" value="ECO:0007669"/>
    <property type="project" value="UniProtKB-SubCell"/>
</dbReference>
<dbReference type="SUPFAM" id="SSF103473">
    <property type="entry name" value="MFS general substrate transporter"/>
    <property type="match status" value="1"/>
</dbReference>
<dbReference type="InterPro" id="IPR050327">
    <property type="entry name" value="Proton-linked_MCT"/>
</dbReference>
<feature type="transmembrane region" description="Helical" evidence="4">
    <location>
        <begin position="243"/>
        <end position="266"/>
    </location>
</feature>
<keyword evidence="4" id="KW-1133">Transmembrane helix</keyword>
<name>A0A9W9EQ05_9EURO</name>
<dbReference type="InterPro" id="IPR036259">
    <property type="entry name" value="MFS_trans_sf"/>
</dbReference>
<dbReference type="Proteomes" id="UP001149074">
    <property type="component" value="Unassembled WGS sequence"/>
</dbReference>
<feature type="region of interest" description="Disordered" evidence="3">
    <location>
        <begin position="1"/>
        <end position="29"/>
    </location>
</feature>
<dbReference type="EMBL" id="JAPQKI010000010">
    <property type="protein sequence ID" value="KAJ5085898.1"/>
    <property type="molecule type" value="Genomic_DNA"/>
</dbReference>
<keyword evidence="7" id="KW-1185">Reference proteome</keyword>
<keyword evidence="4" id="KW-0812">Transmembrane</keyword>
<dbReference type="PANTHER" id="PTHR11360:SF230">
    <property type="entry name" value="MONOCARBOXYLATE TRANSPORTER, PUTATIVE (AFU_ORTHOLOGUE AFUA_2G12790)-RELATED"/>
    <property type="match status" value="1"/>
</dbReference>
<feature type="transmembrane region" description="Helical" evidence="4">
    <location>
        <begin position="83"/>
        <end position="100"/>
    </location>
</feature>
<protein>
    <recommendedName>
        <fullName evidence="5">Major facilitator superfamily (MFS) profile domain-containing protein</fullName>
    </recommendedName>
</protein>
<comment type="caution">
    <text evidence="6">The sequence shown here is derived from an EMBL/GenBank/DDBJ whole genome shotgun (WGS) entry which is preliminary data.</text>
</comment>
<feature type="transmembrane region" description="Helical" evidence="4">
    <location>
        <begin position="403"/>
        <end position="425"/>
    </location>
</feature>
<feature type="compositionally biased region" description="Basic and acidic residues" evidence="3">
    <location>
        <begin position="15"/>
        <end position="29"/>
    </location>
</feature>
<dbReference type="AlphaFoldDB" id="A0A9W9EQ05"/>
<evidence type="ECO:0000259" key="5">
    <source>
        <dbReference type="PROSITE" id="PS50850"/>
    </source>
</evidence>
<dbReference type="GO" id="GO:0022857">
    <property type="term" value="F:transmembrane transporter activity"/>
    <property type="evidence" value="ECO:0007669"/>
    <property type="project" value="InterPro"/>
</dbReference>
<feature type="transmembrane region" description="Helical" evidence="4">
    <location>
        <begin position="112"/>
        <end position="129"/>
    </location>
</feature>
<evidence type="ECO:0000256" key="3">
    <source>
        <dbReference type="SAM" id="MobiDB-lite"/>
    </source>
</evidence>
<comment type="subcellular location">
    <subcellularLocation>
        <location evidence="1">Membrane</location>
        <topology evidence="1">Multi-pass membrane protein</topology>
    </subcellularLocation>
</comment>
<dbReference type="PROSITE" id="PS50850">
    <property type="entry name" value="MFS"/>
    <property type="match status" value="1"/>
</dbReference>
<dbReference type="Pfam" id="PF07690">
    <property type="entry name" value="MFS_1"/>
    <property type="match status" value="1"/>
</dbReference>
<feature type="transmembrane region" description="Helical" evidence="4">
    <location>
        <begin position="312"/>
        <end position="331"/>
    </location>
</feature>
<feature type="transmembrane region" description="Helical" evidence="4">
    <location>
        <begin position="372"/>
        <end position="391"/>
    </location>
</feature>
<evidence type="ECO:0000313" key="6">
    <source>
        <dbReference type="EMBL" id="KAJ5085898.1"/>
    </source>
</evidence>
<feature type="transmembrane region" description="Helical" evidence="4">
    <location>
        <begin position="281"/>
        <end position="300"/>
    </location>
</feature>
<sequence length="436" mass="47163">MSSGSQEQQGNTSESKNENHTSSDTASIEKNDSFECPEGGLTAWLVVVGAFMMLACSFGMMNTLGIFQSYWAKHQLQSYSSSAIGWISSVFVFLSMMLGVQSGPIFDRYGPRWPTLIGSILYTLSIFLMGNCKTYYQFMLCFGVLGGISSSLLSTPAIASISHWFKRRLGIATGIALAGSSVGGIIFSIILRHAMDSLGWAWALRVLGFIFLAFLSLGNLCVRGRLPTKSRKGSIDLHCFKDIRFIWVTTGVFFAELVLIVCQGLLPSYASAQGFDTTTGTYMLVMYNVTRGSAVGRLVSGIASDHVGPMNTMSLTVALTMLITLVLWLPVGNYLGVLYPVCLLLGAGTGSYISLTAVCVGRLCKVEEMGQWLGTCYFIGSFGTLVGIPIGGELLQIAGPSKLVAVLGGIFAACLISFLVARWSCLKYEWKWLIKV</sequence>
<evidence type="ECO:0000313" key="7">
    <source>
        <dbReference type="Proteomes" id="UP001149074"/>
    </source>
</evidence>
<feature type="compositionally biased region" description="Polar residues" evidence="3">
    <location>
        <begin position="1"/>
        <end position="14"/>
    </location>
</feature>
<gene>
    <name evidence="6" type="ORF">N7532_010669</name>
</gene>
<dbReference type="InterPro" id="IPR011701">
    <property type="entry name" value="MFS"/>
</dbReference>
<accession>A0A9W9EQ05</accession>
<reference evidence="6" key="2">
    <citation type="journal article" date="2023" name="IMA Fungus">
        <title>Comparative genomic study of the Penicillium genus elucidates a diverse pangenome and 15 lateral gene transfer events.</title>
        <authorList>
            <person name="Petersen C."/>
            <person name="Sorensen T."/>
            <person name="Nielsen M.R."/>
            <person name="Sondergaard T.E."/>
            <person name="Sorensen J.L."/>
            <person name="Fitzpatrick D.A."/>
            <person name="Frisvad J.C."/>
            <person name="Nielsen K.L."/>
        </authorList>
    </citation>
    <scope>NUCLEOTIDE SEQUENCE</scope>
    <source>
        <strain evidence="6">IBT 30761</strain>
    </source>
</reference>
<evidence type="ECO:0000256" key="1">
    <source>
        <dbReference type="ARBA" id="ARBA00004141"/>
    </source>
</evidence>
<dbReference type="CDD" id="cd17352">
    <property type="entry name" value="MFS_MCT_SLC16"/>
    <property type="match status" value="1"/>
</dbReference>
<reference evidence="6" key="1">
    <citation type="submission" date="2022-11" db="EMBL/GenBank/DDBJ databases">
        <authorList>
            <person name="Petersen C."/>
        </authorList>
    </citation>
    <scope>NUCLEOTIDE SEQUENCE</scope>
    <source>
        <strain evidence="6">IBT 30761</strain>
    </source>
</reference>
<feature type="transmembrane region" description="Helical" evidence="4">
    <location>
        <begin position="202"/>
        <end position="222"/>
    </location>
</feature>
<dbReference type="RefSeq" id="XP_056470576.1">
    <property type="nucleotide sequence ID" value="XM_056623160.1"/>
</dbReference>
<dbReference type="OrthoDB" id="410267at2759"/>
<evidence type="ECO:0000256" key="4">
    <source>
        <dbReference type="SAM" id="Phobius"/>
    </source>
</evidence>
<keyword evidence="4" id="KW-0472">Membrane</keyword>
<dbReference type="GeneID" id="81362139"/>
<feature type="transmembrane region" description="Helical" evidence="4">
    <location>
        <begin position="171"/>
        <end position="190"/>
    </location>
</feature>
<dbReference type="PANTHER" id="PTHR11360">
    <property type="entry name" value="MONOCARBOXYLATE TRANSPORTER"/>
    <property type="match status" value="1"/>
</dbReference>
<evidence type="ECO:0000256" key="2">
    <source>
        <dbReference type="ARBA" id="ARBA00006727"/>
    </source>
</evidence>
<comment type="similarity">
    <text evidence="2">Belongs to the major facilitator superfamily. Monocarboxylate porter (TC 2.A.1.13) family.</text>
</comment>
<feature type="transmembrane region" description="Helical" evidence="4">
    <location>
        <begin position="43"/>
        <end position="71"/>
    </location>
</feature>
<dbReference type="Gene3D" id="1.20.1250.20">
    <property type="entry name" value="MFS general substrate transporter like domains"/>
    <property type="match status" value="1"/>
</dbReference>
<dbReference type="InterPro" id="IPR020846">
    <property type="entry name" value="MFS_dom"/>
</dbReference>
<feature type="transmembrane region" description="Helical" evidence="4">
    <location>
        <begin position="337"/>
        <end position="360"/>
    </location>
</feature>
<proteinExistence type="inferred from homology"/>
<feature type="domain" description="Major facilitator superfamily (MFS) profile" evidence="5">
    <location>
        <begin position="43"/>
        <end position="424"/>
    </location>
</feature>